<dbReference type="RefSeq" id="XP_041157015.1">
    <property type="nucleotide sequence ID" value="XM_041303661.1"/>
</dbReference>
<feature type="region of interest" description="Disordered" evidence="1">
    <location>
        <begin position="350"/>
        <end position="374"/>
    </location>
</feature>
<feature type="region of interest" description="Disordered" evidence="1">
    <location>
        <begin position="218"/>
        <end position="332"/>
    </location>
</feature>
<evidence type="ECO:0000313" key="3">
    <source>
        <dbReference type="Proteomes" id="UP000719766"/>
    </source>
</evidence>
<feature type="compositionally biased region" description="Low complexity" evidence="1">
    <location>
        <begin position="312"/>
        <end position="332"/>
    </location>
</feature>
<feature type="compositionally biased region" description="Basic and acidic residues" evidence="1">
    <location>
        <begin position="138"/>
        <end position="156"/>
    </location>
</feature>
<comment type="caution">
    <text evidence="2">The sequence shown here is derived from an EMBL/GenBank/DDBJ whole genome shotgun (WGS) entry which is preliminary data.</text>
</comment>
<gene>
    <name evidence="2" type="ORF">HD556DRAFT_1394993</name>
</gene>
<feature type="compositionally biased region" description="Low complexity" evidence="1">
    <location>
        <begin position="249"/>
        <end position="266"/>
    </location>
</feature>
<name>A0A9P7AI84_9AGAM</name>
<dbReference type="OrthoDB" id="3255924at2759"/>
<organism evidence="2 3">
    <name type="scientific">Suillus plorans</name>
    <dbReference type="NCBI Taxonomy" id="116603"/>
    <lineage>
        <taxon>Eukaryota</taxon>
        <taxon>Fungi</taxon>
        <taxon>Dikarya</taxon>
        <taxon>Basidiomycota</taxon>
        <taxon>Agaricomycotina</taxon>
        <taxon>Agaricomycetes</taxon>
        <taxon>Agaricomycetidae</taxon>
        <taxon>Boletales</taxon>
        <taxon>Suillineae</taxon>
        <taxon>Suillaceae</taxon>
        <taxon>Suillus</taxon>
    </lineage>
</organism>
<feature type="compositionally biased region" description="Polar residues" evidence="1">
    <location>
        <begin position="290"/>
        <end position="300"/>
    </location>
</feature>
<evidence type="ECO:0000256" key="1">
    <source>
        <dbReference type="SAM" id="MobiDB-lite"/>
    </source>
</evidence>
<accession>A0A9P7AI84</accession>
<dbReference type="AlphaFoldDB" id="A0A9P7AI84"/>
<evidence type="ECO:0000313" key="2">
    <source>
        <dbReference type="EMBL" id="KAG1790009.1"/>
    </source>
</evidence>
<feature type="region of interest" description="Disordered" evidence="1">
    <location>
        <begin position="133"/>
        <end position="179"/>
    </location>
</feature>
<dbReference type="EMBL" id="JABBWE010000054">
    <property type="protein sequence ID" value="KAG1790009.1"/>
    <property type="molecule type" value="Genomic_DNA"/>
</dbReference>
<dbReference type="Proteomes" id="UP000719766">
    <property type="component" value="Unassembled WGS sequence"/>
</dbReference>
<keyword evidence="3" id="KW-1185">Reference proteome</keyword>
<dbReference type="GeneID" id="64597425"/>
<feature type="compositionally biased region" description="Basic residues" evidence="1">
    <location>
        <begin position="157"/>
        <end position="166"/>
    </location>
</feature>
<proteinExistence type="predicted"/>
<protein>
    <submittedName>
        <fullName evidence="2">Uncharacterized protein</fullName>
    </submittedName>
</protein>
<feature type="compositionally biased region" description="Acidic residues" evidence="1">
    <location>
        <begin position="226"/>
        <end position="236"/>
    </location>
</feature>
<reference evidence="2" key="1">
    <citation type="journal article" date="2020" name="New Phytol.">
        <title>Comparative genomics reveals dynamic genome evolution in host specialist ectomycorrhizal fungi.</title>
        <authorList>
            <person name="Lofgren L.A."/>
            <person name="Nguyen N.H."/>
            <person name="Vilgalys R."/>
            <person name="Ruytinx J."/>
            <person name="Liao H.L."/>
            <person name="Branco S."/>
            <person name="Kuo A."/>
            <person name="LaButti K."/>
            <person name="Lipzen A."/>
            <person name="Andreopoulos W."/>
            <person name="Pangilinan J."/>
            <person name="Riley R."/>
            <person name="Hundley H."/>
            <person name="Na H."/>
            <person name="Barry K."/>
            <person name="Grigoriev I.V."/>
            <person name="Stajich J.E."/>
            <person name="Kennedy P.G."/>
        </authorList>
    </citation>
    <scope>NUCLEOTIDE SEQUENCE</scope>
    <source>
        <strain evidence="2">S12</strain>
    </source>
</reference>
<sequence length="387" mass="41973">MAVDNFSYKDSIRAALASCMPCFSSIAPVNSNDNAHSDARTHRSPSNELEGLLRDTNTEIETLSLHSNIGAGRRKPRKRPAFSLTLFGYTLFGRPPIYLSDDEDERGWRRRALGTASSSTLDSDAAPLDASTIARLSSPDRAEAEQHRRDEEAQRKAERKARRRERKERERMSTLLSLNGNSLVKESGFEGFQGSGESAIPSLPASEFGPFVRGQEELSAVGGEGEGSEDVDDADLGGELYTRKKRHSVWSGSGSDSRSRTSASVSNGDANLHYNHHQPELAQAVPPSYPQTEMQLPNSAKKSKHRTSKRFSPLSSSTASQSTAPYTPAPSISVSPAVAAFPVPHERMGHAIEGEDVRGFPSVGLSSARGKTREMGVFLASREAAQS</sequence>